<dbReference type="EMBL" id="JBAHYK010000170">
    <property type="protein sequence ID" value="KAL0577231.1"/>
    <property type="molecule type" value="Genomic_DNA"/>
</dbReference>
<organism evidence="3 4">
    <name type="scientific">Marasmius crinis-equi</name>
    <dbReference type="NCBI Taxonomy" id="585013"/>
    <lineage>
        <taxon>Eukaryota</taxon>
        <taxon>Fungi</taxon>
        <taxon>Dikarya</taxon>
        <taxon>Basidiomycota</taxon>
        <taxon>Agaricomycotina</taxon>
        <taxon>Agaricomycetes</taxon>
        <taxon>Agaricomycetidae</taxon>
        <taxon>Agaricales</taxon>
        <taxon>Marasmiineae</taxon>
        <taxon>Marasmiaceae</taxon>
        <taxon>Marasmius</taxon>
    </lineage>
</organism>
<evidence type="ECO:0000256" key="2">
    <source>
        <dbReference type="SAM" id="Phobius"/>
    </source>
</evidence>
<keyword evidence="2" id="KW-0472">Membrane</keyword>
<keyword evidence="2" id="KW-1133">Transmembrane helix</keyword>
<keyword evidence="2" id="KW-0812">Transmembrane</keyword>
<feature type="transmembrane region" description="Helical" evidence="2">
    <location>
        <begin position="63"/>
        <end position="84"/>
    </location>
</feature>
<sequence>MSATPTTFLDPTSFTTSAFPSWTATWSRGGNRGGPDDRNNNNNNNGGDTRGNDQGNDDFTGSIYLYTFLGVLLLLLLLSSLFLIRTRALRQRHRRMVEEAIRNGTYVPPPDFKWSAAPVMWEAWVKKGRKEDGIWEDIKPVSASLQPPPYVYDTPTNRDVHTFANLSPRSFAGGPTNIVERLRLPRLFGHRSSPSSSTLASSFTARTASTDTFNPDMLVASPNPKAFVAKAPIHVEHAVAPQAVRVSVLIAMPTPTMAKVEDWESTVPSVEVGSVDVDVDVDEVMDVDEEDHPVGGNAKAK</sequence>
<protein>
    <submittedName>
        <fullName evidence="3">Uncharacterized protein</fullName>
    </submittedName>
</protein>
<keyword evidence="4" id="KW-1185">Reference proteome</keyword>
<feature type="compositionally biased region" description="Low complexity" evidence="1">
    <location>
        <begin position="40"/>
        <end position="54"/>
    </location>
</feature>
<name>A0ABR3FP93_9AGAR</name>
<gene>
    <name evidence="3" type="ORF">V5O48_004749</name>
</gene>
<comment type="caution">
    <text evidence="3">The sequence shown here is derived from an EMBL/GenBank/DDBJ whole genome shotgun (WGS) entry which is preliminary data.</text>
</comment>
<feature type="region of interest" description="Disordered" evidence="1">
    <location>
        <begin position="24"/>
        <end position="54"/>
    </location>
</feature>
<reference evidence="3 4" key="1">
    <citation type="submission" date="2024-02" db="EMBL/GenBank/DDBJ databases">
        <title>A draft genome for the cacao thread blight pathogen Marasmius crinis-equi.</title>
        <authorList>
            <person name="Cohen S.P."/>
            <person name="Baruah I.K."/>
            <person name="Amoako-Attah I."/>
            <person name="Bukari Y."/>
            <person name="Meinhardt L.W."/>
            <person name="Bailey B.A."/>
        </authorList>
    </citation>
    <scope>NUCLEOTIDE SEQUENCE [LARGE SCALE GENOMIC DNA]</scope>
    <source>
        <strain evidence="3 4">GH-76</strain>
    </source>
</reference>
<evidence type="ECO:0000313" key="4">
    <source>
        <dbReference type="Proteomes" id="UP001465976"/>
    </source>
</evidence>
<accession>A0ABR3FP93</accession>
<evidence type="ECO:0000256" key="1">
    <source>
        <dbReference type="SAM" id="MobiDB-lite"/>
    </source>
</evidence>
<evidence type="ECO:0000313" key="3">
    <source>
        <dbReference type="EMBL" id="KAL0577231.1"/>
    </source>
</evidence>
<proteinExistence type="predicted"/>
<dbReference type="Proteomes" id="UP001465976">
    <property type="component" value="Unassembled WGS sequence"/>
</dbReference>